<dbReference type="Pfam" id="PF02518">
    <property type="entry name" value="HATPase_c"/>
    <property type="match status" value="1"/>
</dbReference>
<dbReference type="InterPro" id="IPR036890">
    <property type="entry name" value="HATPase_C_sf"/>
</dbReference>
<keyword evidence="7" id="KW-1133">Transmembrane helix</keyword>
<comment type="catalytic activity">
    <reaction evidence="1">
        <text>ATP + protein L-histidine = ADP + protein N-phospho-L-histidine.</text>
        <dbReference type="EC" id="2.7.13.3"/>
    </reaction>
</comment>
<accession>A0ABP8DR55</accession>
<dbReference type="InterPro" id="IPR010910">
    <property type="entry name" value="Nitrate/nitrite_sensing_bac"/>
</dbReference>
<evidence type="ECO:0000256" key="5">
    <source>
        <dbReference type="ARBA" id="ARBA00022777"/>
    </source>
</evidence>
<dbReference type="Gene3D" id="3.30.565.10">
    <property type="entry name" value="Histidine kinase-like ATPase, C-terminal domain"/>
    <property type="match status" value="1"/>
</dbReference>
<feature type="compositionally biased region" description="Basic and acidic residues" evidence="6">
    <location>
        <begin position="695"/>
        <end position="704"/>
    </location>
</feature>
<dbReference type="SUPFAM" id="SSF55874">
    <property type="entry name" value="ATPase domain of HSP90 chaperone/DNA topoisomerase II/histidine kinase"/>
    <property type="match status" value="1"/>
</dbReference>
<dbReference type="EC" id="2.7.13.3" evidence="2"/>
<evidence type="ECO:0000313" key="9">
    <source>
        <dbReference type="EMBL" id="GAA4262269.1"/>
    </source>
</evidence>
<keyword evidence="7" id="KW-0472">Membrane</keyword>
<keyword evidence="5" id="KW-0418">Kinase</keyword>
<protein>
    <recommendedName>
        <fullName evidence="2">histidine kinase</fullName>
        <ecNumber evidence="2">2.7.13.3</ecNumber>
    </recommendedName>
</protein>
<dbReference type="PANTHER" id="PTHR45436">
    <property type="entry name" value="SENSOR HISTIDINE KINASE YKOH"/>
    <property type="match status" value="1"/>
</dbReference>
<evidence type="ECO:0000256" key="1">
    <source>
        <dbReference type="ARBA" id="ARBA00000085"/>
    </source>
</evidence>
<name>A0ABP8DR55_9ACTN</name>
<proteinExistence type="predicted"/>
<feature type="compositionally biased region" description="Polar residues" evidence="6">
    <location>
        <begin position="675"/>
        <end position="686"/>
    </location>
</feature>
<feature type="compositionally biased region" description="Basic and acidic residues" evidence="6">
    <location>
        <begin position="743"/>
        <end position="757"/>
    </location>
</feature>
<keyword evidence="10" id="KW-1185">Reference proteome</keyword>
<evidence type="ECO:0000259" key="8">
    <source>
        <dbReference type="PROSITE" id="PS50906"/>
    </source>
</evidence>
<evidence type="ECO:0000256" key="6">
    <source>
        <dbReference type="SAM" id="MobiDB-lite"/>
    </source>
</evidence>
<reference evidence="10" key="1">
    <citation type="journal article" date="2019" name="Int. J. Syst. Evol. Microbiol.">
        <title>The Global Catalogue of Microorganisms (GCM) 10K type strain sequencing project: providing services to taxonomists for standard genome sequencing and annotation.</title>
        <authorList>
            <consortium name="The Broad Institute Genomics Platform"/>
            <consortium name="The Broad Institute Genome Sequencing Center for Infectious Disease"/>
            <person name="Wu L."/>
            <person name="Ma J."/>
        </authorList>
    </citation>
    <scope>NUCLEOTIDE SEQUENCE [LARGE SCALE GENOMIC DNA]</scope>
    <source>
        <strain evidence="10">JCM 17441</strain>
    </source>
</reference>
<organism evidence="9 10">
    <name type="scientific">Dactylosporangium darangshiense</name>
    <dbReference type="NCBI Taxonomy" id="579108"/>
    <lineage>
        <taxon>Bacteria</taxon>
        <taxon>Bacillati</taxon>
        <taxon>Actinomycetota</taxon>
        <taxon>Actinomycetes</taxon>
        <taxon>Micromonosporales</taxon>
        <taxon>Micromonosporaceae</taxon>
        <taxon>Dactylosporangium</taxon>
    </lineage>
</organism>
<dbReference type="SMART" id="SM00387">
    <property type="entry name" value="HATPase_c"/>
    <property type="match status" value="1"/>
</dbReference>
<dbReference type="InterPro" id="IPR003594">
    <property type="entry name" value="HATPase_dom"/>
</dbReference>
<comment type="caution">
    <text evidence="9">The sequence shown here is derived from an EMBL/GenBank/DDBJ whole genome shotgun (WGS) entry which is preliminary data.</text>
</comment>
<evidence type="ECO:0000256" key="7">
    <source>
        <dbReference type="SAM" id="Phobius"/>
    </source>
</evidence>
<dbReference type="InterPro" id="IPR050428">
    <property type="entry name" value="TCS_sensor_his_kinase"/>
</dbReference>
<dbReference type="Pfam" id="PF08376">
    <property type="entry name" value="NIT"/>
    <property type="match status" value="1"/>
</dbReference>
<dbReference type="InterPro" id="IPR013587">
    <property type="entry name" value="Nitrate/nitrite_sensing"/>
</dbReference>
<evidence type="ECO:0000256" key="3">
    <source>
        <dbReference type="ARBA" id="ARBA00022553"/>
    </source>
</evidence>
<evidence type="ECO:0000256" key="2">
    <source>
        <dbReference type="ARBA" id="ARBA00012438"/>
    </source>
</evidence>
<feature type="transmembrane region" description="Helical" evidence="7">
    <location>
        <begin position="305"/>
        <end position="329"/>
    </location>
</feature>
<dbReference type="PANTHER" id="PTHR45436:SF5">
    <property type="entry name" value="SENSOR HISTIDINE KINASE TRCS"/>
    <property type="match status" value="1"/>
</dbReference>
<feature type="domain" description="NIT" evidence="8">
    <location>
        <begin position="55"/>
        <end position="305"/>
    </location>
</feature>
<feature type="region of interest" description="Disordered" evidence="6">
    <location>
        <begin position="638"/>
        <end position="763"/>
    </location>
</feature>
<gene>
    <name evidence="9" type="ORF">GCM10022255_098290</name>
</gene>
<dbReference type="PROSITE" id="PS50906">
    <property type="entry name" value="NIT"/>
    <property type="match status" value="1"/>
</dbReference>
<feature type="transmembrane region" description="Helical" evidence="7">
    <location>
        <begin position="20"/>
        <end position="46"/>
    </location>
</feature>
<dbReference type="Proteomes" id="UP001500620">
    <property type="component" value="Unassembled WGS sequence"/>
</dbReference>
<evidence type="ECO:0000313" key="10">
    <source>
        <dbReference type="Proteomes" id="UP001500620"/>
    </source>
</evidence>
<keyword evidence="4" id="KW-0808">Transferase</keyword>
<sequence length="763" mass="81658">MVISRRSRWRTTSLQRRLYVQVGVLVALWSFAAWVTVNAGLTLAWAGTLNSTMAEPAEPLEVALQAERKASVRFLSAPSAHSRQPLLTSRQEAETRAATFVRAAHSRLANLAAGDELEHRVDDLTAALASLAQTRAAIDAHQIQPAAAAEAFTGTLNQLRAAYKIMARLDDVEVMQHAETLIALSRAWELMSQEDALMAGVLATGQLTDADQTQITYLVGAWRAAAADAIAELPQPIQAEAIQVTTSDVVGRLRALEERVVTARPGGPAPVTAEEWSAAMDPARTQVRAVVVTAGNEQVVAQTTVIAAGIGVRLLLVVVIGLVLVLMLVRGWRDQARRLTGLQLAARQLADERLPSLVARLGRGETVDVAAEAPPLDFGADEIGQVGDAFAAAQRTAVDAAVQQAELRRDVREMFLNIARRSQSLLHRQITALTDMEQHEKDEDVLAKFYVLDHLATRMRRHAENLIVLSGANPARTWKQPQPVLDVIRAALGEVEGYQRVRLGLVGDANVAGRAVRDVAHLLAELIENALAFSPPTAPVEVSGQTVGTGYGIDIEDRGLGMAADDLDDINSRLAAPAEIKLSQTTQLGLAVVSHLADRHGIRVRLKPSPYGGITAVVVVQASLMTGPAEDADDLQHAARAATAPGSPPTQWPVAVPSAPAPGERAAHRLDEKTSAPSASTGTVQALPNRRRQAHLHERLRGDADDSASSTDQGRLDPDDAGQRMAAFQAGTRSARAAIAGPDRPRAVNSHDDREGHTSWNVT</sequence>
<keyword evidence="3" id="KW-0597">Phosphoprotein</keyword>
<keyword evidence="7" id="KW-0812">Transmembrane</keyword>
<feature type="compositionally biased region" description="Basic and acidic residues" evidence="6">
    <location>
        <begin position="665"/>
        <end position="674"/>
    </location>
</feature>
<evidence type="ECO:0000256" key="4">
    <source>
        <dbReference type="ARBA" id="ARBA00022679"/>
    </source>
</evidence>
<dbReference type="EMBL" id="BAABAT010000051">
    <property type="protein sequence ID" value="GAA4262269.1"/>
    <property type="molecule type" value="Genomic_DNA"/>
</dbReference>